<dbReference type="PANTHER" id="PTHR30071:SF1">
    <property type="entry name" value="CYTOCHROME B_B6 PROTEIN-RELATED"/>
    <property type="match status" value="1"/>
</dbReference>
<dbReference type="OrthoDB" id="9814290at2"/>
<evidence type="ECO:0000256" key="4">
    <source>
        <dbReference type="ARBA" id="ARBA00022989"/>
    </source>
</evidence>
<keyword evidence="3" id="KW-0201">Cytochrome c-type biogenesis</keyword>
<evidence type="ECO:0000259" key="7">
    <source>
        <dbReference type="Pfam" id="PF01578"/>
    </source>
</evidence>
<sequence length="366" mass="39584">MPETDILTLDSVSVLLVWTAIAIYALAFIAYAVDLATRSALAVDARGVRADAARVRVRETVGAAVGAAGANSVASDGSVDELHAEERAADAALNAPPSRRPRLIWARIGTALTVLAFLFHVAGDVTRGIASGRVPWSNMYEFSLTGTMLIVGVYLVVLFRYDLRFLGSFITGLVVLLLGGATMAFYVEVTPLADPLKSIWLVVHVFVASLATALFALAFALSVIQLMQARREARVVAAASASGAKQGAGLTKTGPRFLRALPSADALESLAYRFAILGFIFWTFTLIAGSIWANDAWGRYWGFDTKEVWTFVIWVLYAGYIHARATRGWRGTRSAWLSIIGFSAVMFNFTIVNLFFKGLHVYSGLS</sequence>
<evidence type="ECO:0000313" key="9">
    <source>
        <dbReference type="Proteomes" id="UP000325827"/>
    </source>
</evidence>
<feature type="transmembrane region" description="Helical" evidence="6">
    <location>
        <begin position="308"/>
        <end position="323"/>
    </location>
</feature>
<gene>
    <name evidence="8" type="primary">ccsB</name>
    <name evidence="8" type="ORF">F6B43_07925</name>
</gene>
<organism evidence="8 9">
    <name type="scientific">Microbacterium rhizomatis</name>
    <dbReference type="NCBI Taxonomy" id="1631477"/>
    <lineage>
        <taxon>Bacteria</taxon>
        <taxon>Bacillati</taxon>
        <taxon>Actinomycetota</taxon>
        <taxon>Actinomycetes</taxon>
        <taxon>Micrococcales</taxon>
        <taxon>Microbacteriaceae</taxon>
        <taxon>Microbacterium</taxon>
    </lineage>
</organism>
<dbReference type="InterPro" id="IPR002541">
    <property type="entry name" value="Cyt_c_assembly"/>
</dbReference>
<feature type="transmembrane region" description="Helical" evidence="6">
    <location>
        <begin position="142"/>
        <end position="159"/>
    </location>
</feature>
<protein>
    <submittedName>
        <fullName evidence="8">C-type cytochrome biogenesis protein CcsB</fullName>
    </submittedName>
</protein>
<reference evidence="9" key="1">
    <citation type="submission" date="2019-09" db="EMBL/GenBank/DDBJ databases">
        <title>Mumia zhuanghuii sp. nov. isolated from the intestinal contents of plateau pika (Ochotona curzoniae) in the Qinghai-Tibet plateau of China.</title>
        <authorList>
            <person name="Tian Z."/>
        </authorList>
    </citation>
    <scope>NUCLEOTIDE SEQUENCE [LARGE SCALE GENOMIC DNA]</scope>
    <source>
        <strain evidence="9">JCM 30598</strain>
    </source>
</reference>
<keyword evidence="5 6" id="KW-0472">Membrane</keyword>
<keyword evidence="2 6" id="KW-0812">Transmembrane</keyword>
<dbReference type="GO" id="GO:0005886">
    <property type="term" value="C:plasma membrane"/>
    <property type="evidence" value="ECO:0007669"/>
    <property type="project" value="TreeGrafter"/>
</dbReference>
<feature type="transmembrane region" description="Helical" evidence="6">
    <location>
        <begin position="12"/>
        <end position="33"/>
    </location>
</feature>
<feature type="transmembrane region" description="Helical" evidence="6">
    <location>
        <begin position="104"/>
        <end position="122"/>
    </location>
</feature>
<feature type="domain" description="Cytochrome c assembly protein" evidence="7">
    <location>
        <begin position="136"/>
        <end position="360"/>
    </location>
</feature>
<comment type="caution">
    <text evidence="8">The sequence shown here is derived from an EMBL/GenBank/DDBJ whole genome shotgun (WGS) entry which is preliminary data.</text>
</comment>
<evidence type="ECO:0000256" key="2">
    <source>
        <dbReference type="ARBA" id="ARBA00022692"/>
    </source>
</evidence>
<dbReference type="GO" id="GO:0020037">
    <property type="term" value="F:heme binding"/>
    <property type="evidence" value="ECO:0007669"/>
    <property type="project" value="InterPro"/>
</dbReference>
<feature type="transmembrane region" description="Helical" evidence="6">
    <location>
        <begin position="270"/>
        <end position="293"/>
    </location>
</feature>
<dbReference type="NCBIfam" id="TIGR03144">
    <property type="entry name" value="cytochr_II_ccsB"/>
    <property type="match status" value="1"/>
</dbReference>
<dbReference type="InterPro" id="IPR017562">
    <property type="entry name" value="Cyt_c_biogenesis_CcsA"/>
</dbReference>
<dbReference type="EMBL" id="VYSA01000001">
    <property type="protein sequence ID" value="KAA9111481.1"/>
    <property type="molecule type" value="Genomic_DNA"/>
</dbReference>
<feature type="transmembrane region" description="Helical" evidence="6">
    <location>
        <begin position="199"/>
        <end position="224"/>
    </location>
</feature>
<proteinExistence type="predicted"/>
<dbReference type="PANTHER" id="PTHR30071">
    <property type="entry name" value="HEME EXPORTER PROTEIN C"/>
    <property type="match status" value="1"/>
</dbReference>
<keyword evidence="9" id="KW-1185">Reference proteome</keyword>
<feature type="transmembrane region" description="Helical" evidence="6">
    <location>
        <begin position="166"/>
        <end position="187"/>
    </location>
</feature>
<name>A0A5J5J629_9MICO</name>
<dbReference type="AlphaFoldDB" id="A0A5J5J629"/>
<dbReference type="GO" id="GO:0017004">
    <property type="term" value="P:cytochrome complex assembly"/>
    <property type="evidence" value="ECO:0007669"/>
    <property type="project" value="UniProtKB-KW"/>
</dbReference>
<evidence type="ECO:0000313" key="8">
    <source>
        <dbReference type="EMBL" id="KAA9111481.1"/>
    </source>
</evidence>
<evidence type="ECO:0000256" key="6">
    <source>
        <dbReference type="SAM" id="Phobius"/>
    </source>
</evidence>
<evidence type="ECO:0000256" key="1">
    <source>
        <dbReference type="ARBA" id="ARBA00004141"/>
    </source>
</evidence>
<comment type="subcellular location">
    <subcellularLocation>
        <location evidence="1">Membrane</location>
        <topology evidence="1">Multi-pass membrane protein</topology>
    </subcellularLocation>
</comment>
<dbReference type="Proteomes" id="UP000325827">
    <property type="component" value="Unassembled WGS sequence"/>
</dbReference>
<keyword evidence="4 6" id="KW-1133">Transmembrane helix</keyword>
<dbReference type="InterPro" id="IPR045062">
    <property type="entry name" value="Cyt_c_biogenesis_CcsA/CcmC"/>
</dbReference>
<dbReference type="RefSeq" id="WP_150448251.1">
    <property type="nucleotide sequence ID" value="NZ_VYSA01000001.1"/>
</dbReference>
<evidence type="ECO:0000256" key="3">
    <source>
        <dbReference type="ARBA" id="ARBA00022748"/>
    </source>
</evidence>
<dbReference type="Pfam" id="PF01578">
    <property type="entry name" value="Cytochrom_C_asm"/>
    <property type="match status" value="1"/>
</dbReference>
<accession>A0A5J5J629</accession>
<evidence type="ECO:0000256" key="5">
    <source>
        <dbReference type="ARBA" id="ARBA00023136"/>
    </source>
</evidence>
<feature type="transmembrane region" description="Helical" evidence="6">
    <location>
        <begin position="335"/>
        <end position="356"/>
    </location>
</feature>